<protein>
    <submittedName>
        <fullName evidence="1">Uncharacterized protein</fullName>
    </submittedName>
</protein>
<dbReference type="EMBL" id="JAAAMG010000049">
    <property type="protein sequence ID" value="NDW07982.1"/>
    <property type="molecule type" value="Genomic_DNA"/>
</dbReference>
<dbReference type="PANTHER" id="PTHR35882">
    <property type="entry name" value="PELA"/>
    <property type="match status" value="1"/>
</dbReference>
<sequence length="259" mass="29428">MDGRRQIYAAASNENTYTNLWTRQFYGFRLLRETLKNTETPRRLKPINVYYHIYAGERLASLNALIQTLGEVGSQEILPVWTSTYVRMAQGFYSTRFVELAPRSWRIEDRGDLQTIRFDHAQELSVDQGRSSGVLGWRHHQGSLYVVLDPVDKAPVITLGPRRQDRAGMRPALIQSSWLIEDLRLRDDGFSFQAGGLGPGRMLWQVRLGGTYRLSFERDGYAATETVAADGEGVLSFELPAREPEKRPVELALQAPSHT</sequence>
<organism evidence="1 2">
    <name type="scientific">Jiella pacifica</name>
    <dbReference type="NCBI Taxonomy" id="2696469"/>
    <lineage>
        <taxon>Bacteria</taxon>
        <taxon>Pseudomonadati</taxon>
        <taxon>Pseudomonadota</taxon>
        <taxon>Alphaproteobacteria</taxon>
        <taxon>Hyphomicrobiales</taxon>
        <taxon>Aurantimonadaceae</taxon>
        <taxon>Jiella</taxon>
    </lineage>
</organism>
<evidence type="ECO:0000313" key="2">
    <source>
        <dbReference type="Proteomes" id="UP000469011"/>
    </source>
</evidence>
<gene>
    <name evidence="1" type="ORF">GTK09_26730</name>
</gene>
<dbReference type="PANTHER" id="PTHR35882:SF2">
    <property type="entry name" value="PELA"/>
    <property type="match status" value="1"/>
</dbReference>
<name>A0A6N9TBN0_9HYPH</name>
<reference evidence="1 2" key="1">
    <citation type="submission" date="2020-01" db="EMBL/GenBank/DDBJ databases">
        <title>Jiella pacifica sp. nov.</title>
        <authorList>
            <person name="Xue Z."/>
            <person name="Zhu S."/>
            <person name="Chen J."/>
            <person name="Yang J."/>
        </authorList>
    </citation>
    <scope>NUCLEOTIDE SEQUENCE [LARGE SCALE GENOMIC DNA]</scope>
    <source>
        <strain evidence="1 2">40Bstr34</strain>
    </source>
</reference>
<accession>A0A6N9TBN0</accession>
<dbReference type="RefSeq" id="WP_163466430.1">
    <property type="nucleotide sequence ID" value="NZ_JAAAMG010000049.1"/>
</dbReference>
<comment type="caution">
    <text evidence="1">The sequence shown here is derived from an EMBL/GenBank/DDBJ whole genome shotgun (WGS) entry which is preliminary data.</text>
</comment>
<dbReference type="Proteomes" id="UP000469011">
    <property type="component" value="Unassembled WGS sequence"/>
</dbReference>
<proteinExistence type="predicted"/>
<dbReference type="AlphaFoldDB" id="A0A6N9TBN0"/>
<evidence type="ECO:0000313" key="1">
    <source>
        <dbReference type="EMBL" id="NDW07982.1"/>
    </source>
</evidence>
<keyword evidence="2" id="KW-1185">Reference proteome</keyword>